<organism evidence="1 2">
    <name type="scientific">Pseudomonas aestuarii</name>
    <dbReference type="NCBI Taxonomy" id="3018340"/>
    <lineage>
        <taxon>Bacteria</taxon>
        <taxon>Pseudomonadati</taxon>
        <taxon>Pseudomonadota</taxon>
        <taxon>Gammaproteobacteria</taxon>
        <taxon>Pseudomonadales</taxon>
        <taxon>Pseudomonadaceae</taxon>
        <taxon>Pseudomonas</taxon>
    </lineage>
</organism>
<gene>
    <name evidence="1" type="ORF">PH586_20370</name>
</gene>
<keyword evidence="2" id="KW-1185">Reference proteome</keyword>
<comment type="caution">
    <text evidence="1">The sequence shown here is derived from an EMBL/GenBank/DDBJ whole genome shotgun (WGS) entry which is preliminary data.</text>
</comment>
<name>A0ABT4XKP4_9PSED</name>
<evidence type="ECO:0000313" key="1">
    <source>
        <dbReference type="EMBL" id="MDA7088737.1"/>
    </source>
</evidence>
<dbReference type="Proteomes" id="UP001212042">
    <property type="component" value="Unassembled WGS sequence"/>
</dbReference>
<proteinExistence type="predicted"/>
<accession>A0ABT4XKP4</accession>
<dbReference type="EMBL" id="JAQJZJ010000011">
    <property type="protein sequence ID" value="MDA7088737.1"/>
    <property type="molecule type" value="Genomic_DNA"/>
</dbReference>
<dbReference type="SUPFAM" id="SSF143081">
    <property type="entry name" value="BB1717-like"/>
    <property type="match status" value="1"/>
</dbReference>
<dbReference type="RefSeq" id="WP_271349684.1">
    <property type="nucleotide sequence ID" value="NZ_JAQJZJ010000011.1"/>
</dbReference>
<evidence type="ECO:0000313" key="2">
    <source>
        <dbReference type="Proteomes" id="UP001212042"/>
    </source>
</evidence>
<dbReference type="Gene3D" id="3.90.1680.10">
    <property type="entry name" value="SOS response associated peptidase-like"/>
    <property type="match status" value="1"/>
</dbReference>
<reference evidence="1 2" key="1">
    <citation type="submission" date="2023-01" db="EMBL/GenBank/DDBJ databases">
        <title>Pseudomonas SA3-5T sp. nov., isolated from tidal flat sediment.</title>
        <authorList>
            <person name="Kim H.S."/>
            <person name="Kim J.-S."/>
            <person name="Suh M.K."/>
            <person name="Eom M.K."/>
            <person name="Lee J.-S."/>
        </authorList>
    </citation>
    <scope>NUCLEOTIDE SEQUENCE [LARGE SCALE GENOMIC DNA]</scope>
    <source>
        <strain evidence="1 2">SA3-5</strain>
    </source>
</reference>
<protein>
    <submittedName>
        <fullName evidence="1">Uncharacterized protein</fullName>
    </submittedName>
</protein>
<sequence>MIAAPWCSREWIDPHTTAQRAEQIVRELGLQSEAFEWYQVGKAVGNVKNTGPALIAPLDSRESPDRS</sequence>
<dbReference type="InterPro" id="IPR036590">
    <property type="entry name" value="SRAP-like"/>
</dbReference>